<name>A0A9D4F3D0_DREPO</name>
<dbReference type="EMBL" id="JAIWYP010000008">
    <property type="protein sequence ID" value="KAH3790559.1"/>
    <property type="molecule type" value="Genomic_DNA"/>
</dbReference>
<evidence type="ECO:0000313" key="1">
    <source>
        <dbReference type="EMBL" id="KAH3790559.1"/>
    </source>
</evidence>
<comment type="caution">
    <text evidence="1">The sequence shown here is derived from an EMBL/GenBank/DDBJ whole genome shotgun (WGS) entry which is preliminary data.</text>
</comment>
<dbReference type="Proteomes" id="UP000828390">
    <property type="component" value="Unassembled WGS sequence"/>
</dbReference>
<gene>
    <name evidence="1" type="ORF">DPMN_168761</name>
</gene>
<dbReference type="AlphaFoldDB" id="A0A9D4F3D0"/>
<sequence>MKGPCTPTEITYETDEHRTQHYIDGMTARPASCLTCLKYSFRIQSRRGIALFNVDVARPR</sequence>
<accession>A0A9D4F3D0</accession>
<reference evidence="1" key="2">
    <citation type="submission" date="2020-11" db="EMBL/GenBank/DDBJ databases">
        <authorList>
            <person name="McCartney M.A."/>
            <person name="Auch B."/>
            <person name="Kono T."/>
            <person name="Mallez S."/>
            <person name="Becker A."/>
            <person name="Gohl D.M."/>
            <person name="Silverstein K.A.T."/>
            <person name="Koren S."/>
            <person name="Bechman K.B."/>
            <person name="Herman A."/>
            <person name="Abrahante J.E."/>
            <person name="Garbe J."/>
        </authorList>
    </citation>
    <scope>NUCLEOTIDE SEQUENCE</scope>
    <source>
        <strain evidence="1">Duluth1</strain>
        <tissue evidence="1">Whole animal</tissue>
    </source>
</reference>
<evidence type="ECO:0000313" key="2">
    <source>
        <dbReference type="Proteomes" id="UP000828390"/>
    </source>
</evidence>
<protein>
    <submittedName>
        <fullName evidence="1">Uncharacterized protein</fullName>
    </submittedName>
</protein>
<organism evidence="1 2">
    <name type="scientific">Dreissena polymorpha</name>
    <name type="common">Zebra mussel</name>
    <name type="synonym">Mytilus polymorpha</name>
    <dbReference type="NCBI Taxonomy" id="45954"/>
    <lineage>
        <taxon>Eukaryota</taxon>
        <taxon>Metazoa</taxon>
        <taxon>Spiralia</taxon>
        <taxon>Lophotrochozoa</taxon>
        <taxon>Mollusca</taxon>
        <taxon>Bivalvia</taxon>
        <taxon>Autobranchia</taxon>
        <taxon>Heteroconchia</taxon>
        <taxon>Euheterodonta</taxon>
        <taxon>Imparidentia</taxon>
        <taxon>Neoheterodontei</taxon>
        <taxon>Myida</taxon>
        <taxon>Dreissenoidea</taxon>
        <taxon>Dreissenidae</taxon>
        <taxon>Dreissena</taxon>
    </lineage>
</organism>
<reference evidence="1" key="1">
    <citation type="journal article" date="2019" name="bioRxiv">
        <title>The Genome of the Zebra Mussel, Dreissena polymorpha: A Resource for Invasive Species Research.</title>
        <authorList>
            <person name="McCartney M.A."/>
            <person name="Auch B."/>
            <person name="Kono T."/>
            <person name="Mallez S."/>
            <person name="Zhang Y."/>
            <person name="Obille A."/>
            <person name="Becker A."/>
            <person name="Abrahante J.E."/>
            <person name="Garbe J."/>
            <person name="Badalamenti J.P."/>
            <person name="Herman A."/>
            <person name="Mangelson H."/>
            <person name="Liachko I."/>
            <person name="Sullivan S."/>
            <person name="Sone E.D."/>
            <person name="Koren S."/>
            <person name="Silverstein K.A.T."/>
            <person name="Beckman K.B."/>
            <person name="Gohl D.M."/>
        </authorList>
    </citation>
    <scope>NUCLEOTIDE SEQUENCE</scope>
    <source>
        <strain evidence="1">Duluth1</strain>
        <tissue evidence="1">Whole animal</tissue>
    </source>
</reference>
<proteinExistence type="predicted"/>
<keyword evidence="2" id="KW-1185">Reference proteome</keyword>